<accession>A0A923LXA0</accession>
<dbReference type="Gene3D" id="1.10.260.40">
    <property type="entry name" value="lambda repressor-like DNA-binding domains"/>
    <property type="match status" value="1"/>
</dbReference>
<dbReference type="GO" id="GO:0003677">
    <property type="term" value="F:DNA binding"/>
    <property type="evidence" value="ECO:0007669"/>
    <property type="project" value="InterPro"/>
</dbReference>
<dbReference type="EMBL" id="JACOPL010000015">
    <property type="protein sequence ID" value="MBC5726393.1"/>
    <property type="molecule type" value="Genomic_DNA"/>
</dbReference>
<gene>
    <name evidence="2" type="ORF">H8S45_13110</name>
</gene>
<dbReference type="AlphaFoldDB" id="A0A923LXA0"/>
<dbReference type="RefSeq" id="WP_186950193.1">
    <property type="nucleotide sequence ID" value="NZ_JACOPL010000015.1"/>
</dbReference>
<dbReference type="InterPro" id="IPR001387">
    <property type="entry name" value="Cro/C1-type_HTH"/>
</dbReference>
<organism evidence="2 3">
    <name type="scientific">Agathobaculum faecis</name>
    <dbReference type="NCBI Taxonomy" id="2763013"/>
    <lineage>
        <taxon>Bacteria</taxon>
        <taxon>Bacillati</taxon>
        <taxon>Bacillota</taxon>
        <taxon>Clostridia</taxon>
        <taxon>Eubacteriales</taxon>
        <taxon>Butyricicoccaceae</taxon>
        <taxon>Agathobaculum</taxon>
    </lineage>
</organism>
<dbReference type="SUPFAM" id="SSF47413">
    <property type="entry name" value="lambda repressor-like DNA-binding domains"/>
    <property type="match status" value="1"/>
</dbReference>
<dbReference type="SMART" id="SM00530">
    <property type="entry name" value="HTH_XRE"/>
    <property type="match status" value="1"/>
</dbReference>
<dbReference type="CDD" id="cd00093">
    <property type="entry name" value="HTH_XRE"/>
    <property type="match status" value="1"/>
</dbReference>
<feature type="domain" description="HTH cro/C1-type" evidence="1">
    <location>
        <begin position="13"/>
        <end position="67"/>
    </location>
</feature>
<evidence type="ECO:0000313" key="3">
    <source>
        <dbReference type="Proteomes" id="UP000606499"/>
    </source>
</evidence>
<evidence type="ECO:0000313" key="2">
    <source>
        <dbReference type="EMBL" id="MBC5726393.1"/>
    </source>
</evidence>
<dbReference type="InterPro" id="IPR010982">
    <property type="entry name" value="Lambda_DNA-bd_dom_sf"/>
</dbReference>
<dbReference type="PROSITE" id="PS50943">
    <property type="entry name" value="HTH_CROC1"/>
    <property type="match status" value="1"/>
</dbReference>
<keyword evidence="3" id="KW-1185">Reference proteome</keyword>
<name>A0A923LXA0_9FIRM</name>
<protein>
    <submittedName>
        <fullName evidence="2">Helix-turn-helix transcriptional regulator</fullName>
    </submittedName>
</protein>
<sequence length="71" mass="8290">MYGSKYKIIYPALEAWMRANRVSISRLAEMSGVSETTMQNYAYGRHDPRLSLCRRLVELTGIPFEELFNEK</sequence>
<comment type="caution">
    <text evidence="2">The sequence shown here is derived from an EMBL/GenBank/DDBJ whole genome shotgun (WGS) entry which is preliminary data.</text>
</comment>
<evidence type="ECO:0000259" key="1">
    <source>
        <dbReference type="PROSITE" id="PS50943"/>
    </source>
</evidence>
<dbReference type="Proteomes" id="UP000606499">
    <property type="component" value="Unassembled WGS sequence"/>
</dbReference>
<proteinExistence type="predicted"/>
<dbReference type="Pfam" id="PF01381">
    <property type="entry name" value="HTH_3"/>
    <property type="match status" value="1"/>
</dbReference>
<reference evidence="2" key="1">
    <citation type="submission" date="2020-08" db="EMBL/GenBank/DDBJ databases">
        <title>Genome public.</title>
        <authorList>
            <person name="Liu C."/>
            <person name="Sun Q."/>
        </authorList>
    </citation>
    <scope>NUCLEOTIDE SEQUENCE</scope>
    <source>
        <strain evidence="2">NSJ-28</strain>
    </source>
</reference>